<comment type="similarity">
    <text evidence="1">Belongs to the importin alpha family.</text>
</comment>
<dbReference type="InterPro" id="IPR000225">
    <property type="entry name" value="Armadillo"/>
</dbReference>
<dbReference type="InterPro" id="IPR011989">
    <property type="entry name" value="ARM-like"/>
</dbReference>
<gene>
    <name evidence="6" type="ORF">Ddye_028118</name>
</gene>
<organism evidence="6 7">
    <name type="scientific">Dipteronia dyeriana</name>
    <dbReference type="NCBI Taxonomy" id="168575"/>
    <lineage>
        <taxon>Eukaryota</taxon>
        <taxon>Viridiplantae</taxon>
        <taxon>Streptophyta</taxon>
        <taxon>Embryophyta</taxon>
        <taxon>Tracheophyta</taxon>
        <taxon>Spermatophyta</taxon>
        <taxon>Magnoliopsida</taxon>
        <taxon>eudicotyledons</taxon>
        <taxon>Gunneridae</taxon>
        <taxon>Pentapetalae</taxon>
        <taxon>rosids</taxon>
        <taxon>malvids</taxon>
        <taxon>Sapindales</taxon>
        <taxon>Sapindaceae</taxon>
        <taxon>Hippocastanoideae</taxon>
        <taxon>Acereae</taxon>
        <taxon>Dipteronia</taxon>
    </lineage>
</organism>
<dbReference type="InterPro" id="IPR016024">
    <property type="entry name" value="ARM-type_fold"/>
</dbReference>
<evidence type="ECO:0000256" key="4">
    <source>
        <dbReference type="ARBA" id="ARBA00022927"/>
    </source>
</evidence>
<evidence type="ECO:0008006" key="8">
    <source>
        <dbReference type="Google" id="ProtNLM"/>
    </source>
</evidence>
<comment type="caution">
    <text evidence="6">The sequence shown here is derived from an EMBL/GenBank/DDBJ whole genome shotgun (WGS) entry which is preliminary data.</text>
</comment>
<name>A0AAD9WS26_9ROSI</name>
<evidence type="ECO:0000313" key="6">
    <source>
        <dbReference type="EMBL" id="KAK2640323.1"/>
    </source>
</evidence>
<evidence type="ECO:0000256" key="1">
    <source>
        <dbReference type="ARBA" id="ARBA00010394"/>
    </source>
</evidence>
<dbReference type="Proteomes" id="UP001280121">
    <property type="component" value="Unassembled WGS sequence"/>
</dbReference>
<proteinExistence type="inferred from homology"/>
<reference evidence="6" key="1">
    <citation type="journal article" date="2023" name="Plant J.">
        <title>Genome sequences and population genomics provide insights into the demographic history, inbreeding, and mutation load of two 'living fossil' tree species of Dipteronia.</title>
        <authorList>
            <person name="Feng Y."/>
            <person name="Comes H.P."/>
            <person name="Chen J."/>
            <person name="Zhu S."/>
            <person name="Lu R."/>
            <person name="Zhang X."/>
            <person name="Li P."/>
            <person name="Qiu J."/>
            <person name="Olsen K.M."/>
            <person name="Qiu Y."/>
        </authorList>
    </citation>
    <scope>NUCLEOTIDE SEQUENCE</scope>
    <source>
        <strain evidence="6">KIB01</strain>
    </source>
</reference>
<evidence type="ECO:0000256" key="5">
    <source>
        <dbReference type="PROSITE-ProRule" id="PRU00259"/>
    </source>
</evidence>
<accession>A0AAD9WS26</accession>
<dbReference type="PROSITE" id="PS50176">
    <property type="entry name" value="ARM_REPEAT"/>
    <property type="match status" value="1"/>
</dbReference>
<dbReference type="GO" id="GO:0015031">
    <property type="term" value="P:protein transport"/>
    <property type="evidence" value="ECO:0007669"/>
    <property type="project" value="UniProtKB-KW"/>
</dbReference>
<keyword evidence="3" id="KW-0677">Repeat</keyword>
<sequence>MYRSLDRCVGTCLRRGRQCMTRLGNSASQAVVCAQFPCHGPHSMSPLDFSTVYVAFKAVWALVNIASGTSDHTQNVIQSSVVPEFVNILRSHFRIVELKKKATWALGNVVDDSPEARNSVLSDGALKPLIALIDIGVNSSMSRAAVKTLSNFCCVKPPPPPFEQIVRN</sequence>
<keyword evidence="2" id="KW-0813">Transport</keyword>
<dbReference type="AlphaFoldDB" id="A0AAD9WS26"/>
<dbReference type="EMBL" id="JANJYI010000008">
    <property type="protein sequence ID" value="KAK2640323.1"/>
    <property type="molecule type" value="Genomic_DNA"/>
</dbReference>
<feature type="repeat" description="ARM" evidence="5">
    <location>
        <begin position="80"/>
        <end position="124"/>
    </location>
</feature>
<keyword evidence="7" id="KW-1185">Reference proteome</keyword>
<evidence type="ECO:0000256" key="3">
    <source>
        <dbReference type="ARBA" id="ARBA00022737"/>
    </source>
</evidence>
<dbReference type="Gene3D" id="1.25.10.10">
    <property type="entry name" value="Leucine-rich Repeat Variant"/>
    <property type="match status" value="1"/>
</dbReference>
<evidence type="ECO:0000256" key="2">
    <source>
        <dbReference type="ARBA" id="ARBA00022448"/>
    </source>
</evidence>
<dbReference type="SMART" id="SM00185">
    <property type="entry name" value="ARM"/>
    <property type="match status" value="2"/>
</dbReference>
<evidence type="ECO:0000313" key="7">
    <source>
        <dbReference type="Proteomes" id="UP001280121"/>
    </source>
</evidence>
<dbReference type="Pfam" id="PF00514">
    <property type="entry name" value="Arm"/>
    <property type="match status" value="1"/>
</dbReference>
<protein>
    <recommendedName>
        <fullName evidence="8">Importin alpha</fullName>
    </recommendedName>
</protein>
<keyword evidence="4" id="KW-0653">Protein transport</keyword>
<dbReference type="SUPFAM" id="SSF48371">
    <property type="entry name" value="ARM repeat"/>
    <property type="match status" value="1"/>
</dbReference>
<dbReference type="PANTHER" id="PTHR23316">
    <property type="entry name" value="IMPORTIN ALPHA"/>
    <property type="match status" value="1"/>
</dbReference>